<feature type="domain" description="RRM" evidence="4">
    <location>
        <begin position="103"/>
        <end position="177"/>
    </location>
</feature>
<keyword evidence="6" id="KW-1185">Reference proteome</keyword>
<proteinExistence type="predicted"/>
<evidence type="ECO:0000313" key="6">
    <source>
        <dbReference type="Proteomes" id="UP000678499"/>
    </source>
</evidence>
<dbReference type="InterPro" id="IPR035979">
    <property type="entry name" value="RBD_domain_sf"/>
</dbReference>
<dbReference type="OrthoDB" id="277802at2759"/>
<dbReference type="Gene3D" id="3.30.70.330">
    <property type="match status" value="2"/>
</dbReference>
<dbReference type="PROSITE" id="PS50102">
    <property type="entry name" value="RRM"/>
    <property type="match status" value="2"/>
</dbReference>
<dbReference type="Proteomes" id="UP000678499">
    <property type="component" value="Unassembled WGS sequence"/>
</dbReference>
<dbReference type="Pfam" id="PF00076">
    <property type="entry name" value="RRM_1"/>
    <property type="match status" value="1"/>
</dbReference>
<keyword evidence="1 2" id="KW-0694">RNA-binding</keyword>
<reference evidence="5" key="1">
    <citation type="submission" date="2020-11" db="EMBL/GenBank/DDBJ databases">
        <authorList>
            <person name="Tran Van P."/>
        </authorList>
    </citation>
    <scope>NUCLEOTIDE SEQUENCE</scope>
</reference>
<evidence type="ECO:0000256" key="2">
    <source>
        <dbReference type="PROSITE-ProRule" id="PRU00176"/>
    </source>
</evidence>
<dbReference type="EMBL" id="CAJPEX010000445">
    <property type="protein sequence ID" value="CAG0915740.1"/>
    <property type="molecule type" value="Genomic_DNA"/>
</dbReference>
<feature type="compositionally biased region" description="Basic and acidic residues" evidence="3">
    <location>
        <begin position="60"/>
        <end position="77"/>
    </location>
</feature>
<dbReference type="FunFam" id="3.30.70.330:FF:000029">
    <property type="entry name" value="U2 small nuclear ribonucleoprotein B"/>
    <property type="match status" value="1"/>
</dbReference>
<dbReference type="InterPro" id="IPR012677">
    <property type="entry name" value="Nucleotide-bd_a/b_plait_sf"/>
</dbReference>
<dbReference type="SMART" id="SM00360">
    <property type="entry name" value="RRM"/>
    <property type="match status" value="1"/>
</dbReference>
<evidence type="ECO:0000259" key="4">
    <source>
        <dbReference type="PROSITE" id="PS50102"/>
    </source>
</evidence>
<dbReference type="GO" id="GO:0003723">
    <property type="term" value="F:RNA binding"/>
    <property type="evidence" value="ECO:0007669"/>
    <property type="project" value="UniProtKB-UniRule"/>
</dbReference>
<evidence type="ECO:0000256" key="1">
    <source>
        <dbReference type="ARBA" id="ARBA00022884"/>
    </source>
</evidence>
<gene>
    <name evidence="5" type="ORF">NMOB1V02_LOCUS3378</name>
</gene>
<dbReference type="SUPFAM" id="SSF54928">
    <property type="entry name" value="RNA-binding domain, RBD"/>
    <property type="match status" value="1"/>
</dbReference>
<feature type="domain" description="RRM" evidence="4">
    <location>
        <begin position="1"/>
        <end position="44"/>
    </location>
</feature>
<protein>
    <recommendedName>
        <fullName evidence="4">RRM domain-containing protein</fullName>
    </recommendedName>
</protein>
<evidence type="ECO:0000313" key="5">
    <source>
        <dbReference type="EMBL" id="CAD7275588.1"/>
    </source>
</evidence>
<dbReference type="InterPro" id="IPR000504">
    <property type="entry name" value="RRM_dom"/>
</dbReference>
<organism evidence="5">
    <name type="scientific">Notodromas monacha</name>
    <dbReference type="NCBI Taxonomy" id="399045"/>
    <lineage>
        <taxon>Eukaryota</taxon>
        <taxon>Metazoa</taxon>
        <taxon>Ecdysozoa</taxon>
        <taxon>Arthropoda</taxon>
        <taxon>Crustacea</taxon>
        <taxon>Oligostraca</taxon>
        <taxon>Ostracoda</taxon>
        <taxon>Podocopa</taxon>
        <taxon>Podocopida</taxon>
        <taxon>Cypridocopina</taxon>
        <taxon>Cypridoidea</taxon>
        <taxon>Cyprididae</taxon>
        <taxon>Notodromas</taxon>
    </lineage>
</organism>
<dbReference type="AlphaFoldDB" id="A0A7R9BHS8"/>
<name>A0A7R9BHS8_9CRUS</name>
<evidence type="ECO:0000256" key="3">
    <source>
        <dbReference type="SAM" id="MobiDB-lite"/>
    </source>
</evidence>
<dbReference type="EMBL" id="OA882482">
    <property type="protein sequence ID" value="CAD7275588.1"/>
    <property type="molecule type" value="Genomic_DNA"/>
</dbReference>
<accession>A0A7R9BHS8</accession>
<feature type="region of interest" description="Disordered" evidence="3">
    <location>
        <begin position="60"/>
        <end position="85"/>
    </location>
</feature>
<sequence length="177" mass="19882">MKTPKMRGQAFIIFKEIQSASNAVRALQGFPLFDKPMRVQYAKRDSEEIKALMGAQAEKVKKPQRKLDGLTEGEPKAKQKSKGSTALANMAMIQGTGEMPPNHILFVMNLPEETTEQMLQMLFAQFPGYKEVRLVPGRNDIAFIEYEDDEQANAAREAMQGFKITPVAPMKITFAKK</sequence>
<dbReference type="PANTHER" id="PTHR10501">
    <property type="entry name" value="U1 SMALL NUCLEAR RIBONUCLEOPROTEIN A/U2 SMALL NUCLEAR RIBONUCLEOPROTEIN B"/>
    <property type="match status" value="1"/>
</dbReference>